<dbReference type="RefSeq" id="WP_144258144.1">
    <property type="nucleotide sequence ID" value="NZ_CP041636.1"/>
</dbReference>
<dbReference type="InterPro" id="IPR000914">
    <property type="entry name" value="SBP_5_dom"/>
</dbReference>
<dbReference type="CDD" id="cd08498">
    <property type="entry name" value="PBP2_NikA_DppA_OppA_like_2"/>
    <property type="match status" value="1"/>
</dbReference>
<comment type="similarity">
    <text evidence="2">Belongs to the bacterial solute-binding protein 5 family.</text>
</comment>
<dbReference type="GO" id="GO:0030288">
    <property type="term" value="C:outer membrane-bounded periplasmic space"/>
    <property type="evidence" value="ECO:0007669"/>
    <property type="project" value="UniProtKB-ARBA"/>
</dbReference>
<evidence type="ECO:0000256" key="1">
    <source>
        <dbReference type="ARBA" id="ARBA00004418"/>
    </source>
</evidence>
<keyword evidence="4 5" id="KW-0732">Signal</keyword>
<evidence type="ECO:0000256" key="2">
    <source>
        <dbReference type="ARBA" id="ARBA00005695"/>
    </source>
</evidence>
<feature type="chain" id="PRO_5021745778" evidence="5">
    <location>
        <begin position="28"/>
        <end position="538"/>
    </location>
</feature>
<dbReference type="PANTHER" id="PTHR30290">
    <property type="entry name" value="PERIPLASMIC BINDING COMPONENT OF ABC TRANSPORTER"/>
    <property type="match status" value="1"/>
</dbReference>
<reference evidence="7 8" key="1">
    <citation type="submission" date="2019-07" db="EMBL/GenBank/DDBJ databases">
        <title>Genome sequencing for Ferrovibrio sp. K5.</title>
        <authorList>
            <person name="Park S.-J."/>
        </authorList>
    </citation>
    <scope>NUCLEOTIDE SEQUENCE [LARGE SCALE GENOMIC DNA]</scope>
    <source>
        <strain evidence="7 8">K5</strain>
    </source>
</reference>
<comment type="subcellular location">
    <subcellularLocation>
        <location evidence="1">Periplasm</location>
    </subcellularLocation>
</comment>
<dbReference type="SUPFAM" id="SSF53850">
    <property type="entry name" value="Periplasmic binding protein-like II"/>
    <property type="match status" value="1"/>
</dbReference>
<evidence type="ECO:0000256" key="5">
    <source>
        <dbReference type="SAM" id="SignalP"/>
    </source>
</evidence>
<sequence>MQSKFFKASLIAAVATVALLGAQPASAKTFKWSNDGDVSSMDPYARNETFLLTFMANVYEPIVRRDRNLKLEPSLATKWGNPSPTLWRFELRQGVKFTGGEAFTADDVVFSYNRAMGKGSNLGGNFTSVKEVRKVSDFVVEIDTKYPDPLLADKLALIGIMSKAWAEKNNAQFAADMTKNEENFATRNSNGTGPFVVKVREPDVRTVLEPNKGWWDKPEHNLTEVIFQRIANDATRVAALLSGEIDMVYTVPPQDAERIRKTAGRRIIDGPETRIVFLGFNQQLDELPESNVKGKNPFKDKKVREAFYRAIDVEAIKRTVMRNQSRPSALMVGQGLNGYDKELDVRPKFDPELSKKLLSEAGYPNGFEVGMDCPNDRYINDEAICQASVAMLAKVGIKVNLLAQTRSKYFAKILRTASDIEKSPNTSFYMLGWSPAATYDVHNVFESLIQTPSATSKKGLFNAGGYSNKKVDELSDKMEQETDKAKRDAMIKEATKAYLDDFGYIPLHQQFVVWAAKDTVDLVQPADNYFPLRFVKIK</sequence>
<keyword evidence="8" id="KW-1185">Reference proteome</keyword>
<dbReference type="OrthoDB" id="9803988at2"/>
<evidence type="ECO:0000256" key="3">
    <source>
        <dbReference type="ARBA" id="ARBA00022448"/>
    </source>
</evidence>
<dbReference type="GO" id="GO:1904680">
    <property type="term" value="F:peptide transmembrane transporter activity"/>
    <property type="evidence" value="ECO:0007669"/>
    <property type="project" value="TreeGrafter"/>
</dbReference>
<dbReference type="PIRSF" id="PIRSF002741">
    <property type="entry name" value="MppA"/>
    <property type="match status" value="1"/>
</dbReference>
<dbReference type="InterPro" id="IPR030678">
    <property type="entry name" value="Peptide/Ni-bd"/>
</dbReference>
<evidence type="ECO:0000313" key="8">
    <source>
        <dbReference type="Proteomes" id="UP000317496"/>
    </source>
</evidence>
<dbReference type="Gene3D" id="3.40.190.10">
    <property type="entry name" value="Periplasmic binding protein-like II"/>
    <property type="match status" value="1"/>
</dbReference>
<dbReference type="InterPro" id="IPR039424">
    <property type="entry name" value="SBP_5"/>
</dbReference>
<feature type="signal peptide" evidence="5">
    <location>
        <begin position="1"/>
        <end position="27"/>
    </location>
</feature>
<dbReference type="Gene3D" id="3.90.76.10">
    <property type="entry name" value="Dipeptide-binding Protein, Domain 1"/>
    <property type="match status" value="1"/>
</dbReference>
<evidence type="ECO:0000256" key="4">
    <source>
        <dbReference type="ARBA" id="ARBA00022729"/>
    </source>
</evidence>
<proteinExistence type="inferred from homology"/>
<organism evidence="7 8">
    <name type="scientific">Ferrovibrio terrae</name>
    <dbReference type="NCBI Taxonomy" id="2594003"/>
    <lineage>
        <taxon>Bacteria</taxon>
        <taxon>Pseudomonadati</taxon>
        <taxon>Pseudomonadota</taxon>
        <taxon>Alphaproteobacteria</taxon>
        <taxon>Rhodospirillales</taxon>
        <taxon>Rhodospirillaceae</taxon>
        <taxon>Ferrovibrio</taxon>
    </lineage>
</organism>
<gene>
    <name evidence="7" type="ORF">FNB15_18540</name>
</gene>
<feature type="domain" description="Solute-binding protein family 5" evidence="6">
    <location>
        <begin position="70"/>
        <end position="448"/>
    </location>
</feature>
<dbReference type="AlphaFoldDB" id="A0A516H5V5"/>
<dbReference type="GO" id="GO:0043190">
    <property type="term" value="C:ATP-binding cassette (ABC) transporter complex"/>
    <property type="evidence" value="ECO:0007669"/>
    <property type="project" value="InterPro"/>
</dbReference>
<dbReference type="KEGG" id="fer:FNB15_18540"/>
<accession>A0A516H5V5</accession>
<protein>
    <submittedName>
        <fullName evidence="7">ABC transporter substrate-binding protein</fullName>
    </submittedName>
</protein>
<dbReference type="PANTHER" id="PTHR30290:SF9">
    <property type="entry name" value="OLIGOPEPTIDE-BINDING PROTEIN APPA"/>
    <property type="match status" value="1"/>
</dbReference>
<dbReference type="EMBL" id="CP041636">
    <property type="protein sequence ID" value="QDO99148.1"/>
    <property type="molecule type" value="Genomic_DNA"/>
</dbReference>
<dbReference type="Gene3D" id="3.10.105.10">
    <property type="entry name" value="Dipeptide-binding Protein, Domain 3"/>
    <property type="match status" value="1"/>
</dbReference>
<dbReference type="Proteomes" id="UP000317496">
    <property type="component" value="Chromosome"/>
</dbReference>
<dbReference type="Pfam" id="PF00496">
    <property type="entry name" value="SBP_bac_5"/>
    <property type="match status" value="1"/>
</dbReference>
<evidence type="ECO:0000259" key="6">
    <source>
        <dbReference type="Pfam" id="PF00496"/>
    </source>
</evidence>
<keyword evidence="3" id="KW-0813">Transport</keyword>
<dbReference type="GO" id="GO:0015833">
    <property type="term" value="P:peptide transport"/>
    <property type="evidence" value="ECO:0007669"/>
    <property type="project" value="TreeGrafter"/>
</dbReference>
<evidence type="ECO:0000313" key="7">
    <source>
        <dbReference type="EMBL" id="QDO99148.1"/>
    </source>
</evidence>
<name>A0A516H5V5_9PROT</name>